<evidence type="ECO:0000256" key="2">
    <source>
        <dbReference type="ARBA" id="ARBA00005791"/>
    </source>
</evidence>
<dbReference type="PROSITE" id="PS00194">
    <property type="entry name" value="THIOREDOXIN_1"/>
    <property type="match status" value="1"/>
</dbReference>
<keyword evidence="4 7" id="KW-0574">Periplasm</keyword>
<dbReference type="PIRSF" id="PIRSF001488">
    <property type="entry name" value="Tdi_protein"/>
    <property type="match status" value="1"/>
</dbReference>
<evidence type="ECO:0000256" key="6">
    <source>
        <dbReference type="ARBA" id="ARBA00023284"/>
    </source>
</evidence>
<dbReference type="EMBL" id="FOYW01000003">
    <property type="protein sequence ID" value="SFR81758.1"/>
    <property type="molecule type" value="Genomic_DNA"/>
</dbReference>
<keyword evidence="6" id="KW-0676">Redox-active center</keyword>
<keyword evidence="12" id="KW-1185">Reference proteome</keyword>
<proteinExistence type="inferred from homology"/>
<dbReference type="Pfam" id="PF01323">
    <property type="entry name" value="DSBA"/>
    <property type="match status" value="1"/>
</dbReference>
<protein>
    <recommendedName>
        <fullName evidence="7">Thiol:disulfide interchange protein</fullName>
    </recommendedName>
</protein>
<evidence type="ECO:0000256" key="1">
    <source>
        <dbReference type="ARBA" id="ARBA00004418"/>
    </source>
</evidence>
<feature type="domain" description="Thioredoxin" evidence="10">
    <location>
        <begin position="7"/>
        <end position="205"/>
    </location>
</feature>
<comment type="similarity">
    <text evidence="2">Belongs to the thioredoxin family. DsbA subfamily.</text>
</comment>
<sequence>MGIFKSLTAGLIAASVAVSAMAQEKWQEGQHYQTLANPVTVSAMDDGIEVVEVFWYGCGYCNEFEPIVQAWKKDLSDDVNFVLLPAPMSRSSEAHAYAFYASEALGARDKTHEALYKALAVDRKPLNSASELAEYLAEQGVDREAFIKAYNSFGVKAGVQRARSVLRGAQVSGTPTLLVAGKYKTSPAMAGGYEESLEVVDYLLEKEIATRAE</sequence>
<evidence type="ECO:0000256" key="9">
    <source>
        <dbReference type="SAM" id="SignalP"/>
    </source>
</evidence>
<dbReference type="InterPro" id="IPR013766">
    <property type="entry name" value="Thioredoxin_domain"/>
</dbReference>
<dbReference type="GO" id="GO:0042597">
    <property type="term" value="C:periplasmic space"/>
    <property type="evidence" value="ECO:0007669"/>
    <property type="project" value="UniProtKB-SubCell"/>
</dbReference>
<dbReference type="InterPro" id="IPR017937">
    <property type="entry name" value="Thioredoxin_CS"/>
</dbReference>
<evidence type="ECO:0000256" key="7">
    <source>
        <dbReference type="PIRNR" id="PIRNR001488"/>
    </source>
</evidence>
<dbReference type="InterPro" id="IPR036249">
    <property type="entry name" value="Thioredoxin-like_sf"/>
</dbReference>
<dbReference type="Proteomes" id="UP000198644">
    <property type="component" value="Unassembled WGS sequence"/>
</dbReference>
<dbReference type="AlphaFoldDB" id="A0A1I6JS50"/>
<organism evidence="11 12">
    <name type="scientific">Marinobacter daqiaonensis</name>
    <dbReference type="NCBI Taxonomy" id="650891"/>
    <lineage>
        <taxon>Bacteria</taxon>
        <taxon>Pseudomonadati</taxon>
        <taxon>Pseudomonadota</taxon>
        <taxon>Gammaproteobacteria</taxon>
        <taxon>Pseudomonadales</taxon>
        <taxon>Marinobacteraceae</taxon>
        <taxon>Marinobacter</taxon>
    </lineage>
</organism>
<evidence type="ECO:0000313" key="11">
    <source>
        <dbReference type="EMBL" id="SFR81758.1"/>
    </source>
</evidence>
<dbReference type="InterPro" id="IPR050824">
    <property type="entry name" value="Thiol_disulfide_DsbA"/>
</dbReference>
<dbReference type="RefSeq" id="WP_227662790.1">
    <property type="nucleotide sequence ID" value="NZ_FOYW01000003.1"/>
</dbReference>
<gene>
    <name evidence="11" type="ORF">SAMN05216203_3215</name>
</gene>
<dbReference type="GO" id="GO:0015036">
    <property type="term" value="F:disulfide oxidoreductase activity"/>
    <property type="evidence" value="ECO:0007669"/>
    <property type="project" value="UniProtKB-ARBA"/>
</dbReference>
<dbReference type="PANTHER" id="PTHR35891:SF2">
    <property type="entry name" value="THIOL:DISULFIDE INTERCHANGE PROTEIN DSBA"/>
    <property type="match status" value="1"/>
</dbReference>
<dbReference type="STRING" id="650891.SAMN05216203_3215"/>
<dbReference type="PROSITE" id="PS51352">
    <property type="entry name" value="THIOREDOXIN_2"/>
    <property type="match status" value="1"/>
</dbReference>
<name>A0A1I6JS50_9GAMM</name>
<evidence type="ECO:0000259" key="10">
    <source>
        <dbReference type="PROSITE" id="PS51352"/>
    </source>
</evidence>
<evidence type="ECO:0000313" key="12">
    <source>
        <dbReference type="Proteomes" id="UP000198644"/>
    </source>
</evidence>
<evidence type="ECO:0000256" key="5">
    <source>
        <dbReference type="ARBA" id="ARBA00023157"/>
    </source>
</evidence>
<feature type="disulfide bond" description="Redox-active" evidence="8">
    <location>
        <begin position="58"/>
        <end position="61"/>
    </location>
</feature>
<comment type="subcellular location">
    <subcellularLocation>
        <location evidence="1 7">Periplasm</location>
    </subcellularLocation>
</comment>
<dbReference type="SUPFAM" id="SSF52833">
    <property type="entry name" value="Thioredoxin-like"/>
    <property type="match status" value="1"/>
</dbReference>
<dbReference type="InterPro" id="IPR001853">
    <property type="entry name" value="DSBA-like_thioredoxin_dom"/>
</dbReference>
<dbReference type="Gene3D" id="3.40.30.10">
    <property type="entry name" value="Glutaredoxin"/>
    <property type="match status" value="1"/>
</dbReference>
<feature type="chain" id="PRO_5011659458" description="Thiol:disulfide interchange protein" evidence="9">
    <location>
        <begin position="23"/>
        <end position="213"/>
    </location>
</feature>
<accession>A0A1I6JS50</accession>
<keyword evidence="3 9" id="KW-0732">Signal</keyword>
<reference evidence="11 12" key="1">
    <citation type="submission" date="2016-10" db="EMBL/GenBank/DDBJ databases">
        <authorList>
            <person name="de Groot N.N."/>
        </authorList>
    </citation>
    <scope>NUCLEOTIDE SEQUENCE [LARGE SCALE GENOMIC DNA]</scope>
    <source>
        <strain evidence="11 12">CGMCC 1.9167</strain>
    </source>
</reference>
<feature type="signal peptide" evidence="9">
    <location>
        <begin position="1"/>
        <end position="22"/>
    </location>
</feature>
<keyword evidence="5 7" id="KW-1015">Disulfide bond</keyword>
<dbReference type="CDD" id="cd03019">
    <property type="entry name" value="DsbA_DsbA"/>
    <property type="match status" value="1"/>
</dbReference>
<evidence type="ECO:0000256" key="4">
    <source>
        <dbReference type="ARBA" id="ARBA00022764"/>
    </source>
</evidence>
<dbReference type="InterPro" id="IPR023205">
    <property type="entry name" value="DsbA/DsbL"/>
</dbReference>
<evidence type="ECO:0000256" key="3">
    <source>
        <dbReference type="ARBA" id="ARBA00022729"/>
    </source>
</evidence>
<dbReference type="PANTHER" id="PTHR35891">
    <property type="entry name" value="THIOL:DISULFIDE INTERCHANGE PROTEIN DSBA"/>
    <property type="match status" value="1"/>
</dbReference>
<evidence type="ECO:0000256" key="8">
    <source>
        <dbReference type="PIRSR" id="PIRSR001488-1"/>
    </source>
</evidence>